<accession>A0A378BRE5</accession>
<keyword evidence="1" id="KW-0812">Transmembrane</keyword>
<protein>
    <submittedName>
        <fullName evidence="3">Uncharacterized protein</fullName>
    </submittedName>
</protein>
<evidence type="ECO:0000313" key="3">
    <source>
        <dbReference type="EMBL" id="STV50751.1"/>
    </source>
</evidence>
<gene>
    <name evidence="2" type="ORF">NCTC5051_04470</name>
    <name evidence="3" type="ORF">NCTC5053_05213</name>
</gene>
<dbReference type="AlphaFoldDB" id="A0A378BRE5"/>
<keyword evidence="1" id="KW-1133">Transmembrane helix</keyword>
<evidence type="ECO:0000256" key="1">
    <source>
        <dbReference type="SAM" id="Phobius"/>
    </source>
</evidence>
<dbReference type="Proteomes" id="UP000254141">
    <property type="component" value="Unassembled WGS sequence"/>
</dbReference>
<proteinExistence type="predicted"/>
<evidence type="ECO:0000313" key="5">
    <source>
        <dbReference type="Proteomes" id="UP000254387"/>
    </source>
</evidence>
<evidence type="ECO:0000313" key="2">
    <source>
        <dbReference type="EMBL" id="STU53413.1"/>
    </source>
</evidence>
<feature type="transmembrane region" description="Helical" evidence="1">
    <location>
        <begin position="16"/>
        <end position="34"/>
    </location>
</feature>
<reference evidence="4 5" key="1">
    <citation type="submission" date="2018-06" db="EMBL/GenBank/DDBJ databases">
        <authorList>
            <consortium name="Pathogen Informatics"/>
            <person name="Doyle S."/>
        </authorList>
    </citation>
    <scope>NUCLEOTIDE SEQUENCE [LARGE SCALE GENOMIC DNA]</scope>
    <source>
        <strain evidence="2 4">NCTC5051</strain>
        <strain evidence="3 5">NCTC5053</strain>
    </source>
</reference>
<evidence type="ECO:0000313" key="4">
    <source>
        <dbReference type="Proteomes" id="UP000254141"/>
    </source>
</evidence>
<keyword evidence="1" id="KW-0472">Membrane</keyword>
<organism evidence="3 5">
    <name type="scientific">Klebsiella pneumoniae</name>
    <dbReference type="NCBI Taxonomy" id="573"/>
    <lineage>
        <taxon>Bacteria</taxon>
        <taxon>Pseudomonadati</taxon>
        <taxon>Pseudomonadota</taxon>
        <taxon>Gammaproteobacteria</taxon>
        <taxon>Enterobacterales</taxon>
        <taxon>Enterobacteriaceae</taxon>
        <taxon>Klebsiella/Raoultella group</taxon>
        <taxon>Klebsiella</taxon>
        <taxon>Klebsiella pneumoniae complex</taxon>
    </lineage>
</organism>
<sequence>MSGTYEVTEVTKRKGIPAWWVTVFLFWLGVMLPTY</sequence>
<dbReference type="EMBL" id="UGLU01000001">
    <property type="protein sequence ID" value="STU53413.1"/>
    <property type="molecule type" value="Genomic_DNA"/>
</dbReference>
<dbReference type="EMBL" id="UGMN01000004">
    <property type="protein sequence ID" value="STV50751.1"/>
    <property type="molecule type" value="Genomic_DNA"/>
</dbReference>
<name>A0A378BRE5_KLEPN</name>
<dbReference type="Proteomes" id="UP000254387">
    <property type="component" value="Unassembled WGS sequence"/>
</dbReference>